<evidence type="ECO:0000313" key="1">
    <source>
        <dbReference type="EMBL" id="QFS46277.1"/>
    </source>
</evidence>
<name>A0A5P8W0P2_9NOSO</name>
<accession>A0A5P8W0P2</accession>
<organism evidence="1 2">
    <name type="scientific">Nostoc sphaeroides CCNUC1</name>
    <dbReference type="NCBI Taxonomy" id="2653204"/>
    <lineage>
        <taxon>Bacteria</taxon>
        <taxon>Bacillati</taxon>
        <taxon>Cyanobacteriota</taxon>
        <taxon>Cyanophyceae</taxon>
        <taxon>Nostocales</taxon>
        <taxon>Nostocaceae</taxon>
        <taxon>Nostoc</taxon>
    </lineage>
</organism>
<gene>
    <name evidence="1" type="ORF">GXM_03757</name>
</gene>
<sequence length="41" mass="4955">MYRNRENFLKLKIFSNKDDFESKQGINKDSSIFDDYSLSFL</sequence>
<dbReference type="EMBL" id="CP045226">
    <property type="protein sequence ID" value="QFS46277.1"/>
    <property type="molecule type" value="Genomic_DNA"/>
</dbReference>
<reference evidence="1 2" key="1">
    <citation type="submission" date="2019-10" db="EMBL/GenBank/DDBJ databases">
        <title>Genomic and transcriptomic insights into the perfect genentic adaptation of a filamentous nitrogen-fixing cyanobacterium to rice fields.</title>
        <authorList>
            <person name="Chen Z."/>
        </authorList>
    </citation>
    <scope>NUCLEOTIDE SEQUENCE [LARGE SCALE GENOMIC DNA]</scope>
    <source>
        <strain evidence="1">CCNUC1</strain>
    </source>
</reference>
<keyword evidence="2" id="KW-1185">Reference proteome</keyword>
<dbReference type="KEGG" id="nsh:GXM_03757"/>
<dbReference type="AlphaFoldDB" id="A0A5P8W0P2"/>
<evidence type="ECO:0000313" key="2">
    <source>
        <dbReference type="Proteomes" id="UP000326678"/>
    </source>
</evidence>
<proteinExistence type="predicted"/>
<protein>
    <submittedName>
        <fullName evidence="1">Uncharacterized protein</fullName>
    </submittedName>
</protein>
<dbReference type="Proteomes" id="UP000326678">
    <property type="component" value="Chromosome Gxm1"/>
</dbReference>